<dbReference type="OrthoDB" id="9804920at2"/>
<proteinExistence type="predicted"/>
<dbReference type="SUPFAM" id="SSF51556">
    <property type="entry name" value="Metallo-dependent hydrolases"/>
    <property type="match status" value="1"/>
</dbReference>
<dbReference type="PROSITE" id="PS51365">
    <property type="entry name" value="RENAL_DIPEPTIDASE_2"/>
    <property type="match status" value="1"/>
</dbReference>
<dbReference type="InterPro" id="IPR008257">
    <property type="entry name" value="Pept_M19"/>
</dbReference>
<dbReference type="InterPro" id="IPR032466">
    <property type="entry name" value="Metal_Hydrolase"/>
</dbReference>
<dbReference type="Proteomes" id="UP000252893">
    <property type="component" value="Unassembled WGS sequence"/>
</dbReference>
<evidence type="ECO:0000313" key="2">
    <source>
        <dbReference type="Proteomes" id="UP000252893"/>
    </source>
</evidence>
<dbReference type="PANTHER" id="PTHR10443">
    <property type="entry name" value="MICROSOMAL DIPEPTIDASE"/>
    <property type="match status" value="1"/>
</dbReference>
<dbReference type="Gene3D" id="3.20.20.140">
    <property type="entry name" value="Metal-dependent hydrolases"/>
    <property type="match status" value="1"/>
</dbReference>
<sequence length="374" mass="40813">MQAVFDGHNDVLLRLWESRNKGEDPVKEFIEGTDQGHIDLPRSRKGGLAGGLCAIYIPNPATGETIFDEPDSNGHYDTPLAEPIDRTYSFDIASEFIDIAYKLERAGGWKICRTGQDIDNALVDGDFAAVLHMEGCEALDKDLKALELFYQAGLRSLGPVWSRHNIFGHGVPFSYPMSPDTAPGLTDAGRELIKACNSLGILIDLSHITEKGFWHAAKLSNQPLICSHSNAHALTPVARNLTDKQLDAIAESNGLVGLNYVTTMLRADGQVNTATPFSDMVRHIDYLVGKVGIDGVALGSDYDGGPIPDGIKDAAGTQNLVQALREAGYGEDDLAKICRDNWLRVLRSAWHEKHENKQLTTNVGLLAESRHSDI</sequence>
<accession>A0A366DY58</accession>
<dbReference type="Pfam" id="PF01244">
    <property type="entry name" value="Peptidase_M19"/>
    <property type="match status" value="1"/>
</dbReference>
<dbReference type="PANTHER" id="PTHR10443:SF12">
    <property type="entry name" value="DIPEPTIDASE"/>
    <property type="match status" value="1"/>
</dbReference>
<comment type="caution">
    <text evidence="1">The sequence shown here is derived from an EMBL/GenBank/DDBJ whole genome shotgun (WGS) entry which is preliminary data.</text>
</comment>
<gene>
    <name evidence="1" type="ORF">DFR47_104375</name>
</gene>
<reference evidence="1 2" key="1">
    <citation type="submission" date="2018-06" db="EMBL/GenBank/DDBJ databases">
        <title>Genomic Encyclopedia of Type Strains, Phase IV (KMG-IV): sequencing the most valuable type-strain genomes for metagenomic binning, comparative biology and taxonomic classification.</title>
        <authorList>
            <person name="Goeker M."/>
        </authorList>
    </citation>
    <scope>NUCLEOTIDE SEQUENCE [LARGE SCALE GENOMIC DNA]</scope>
    <source>
        <strain evidence="1 2">DSM 25619</strain>
    </source>
</reference>
<dbReference type="CDD" id="cd01301">
    <property type="entry name" value="rDP_like"/>
    <property type="match status" value="1"/>
</dbReference>
<dbReference type="GO" id="GO:0006508">
    <property type="term" value="P:proteolysis"/>
    <property type="evidence" value="ECO:0007669"/>
    <property type="project" value="InterPro"/>
</dbReference>
<dbReference type="AlphaFoldDB" id="A0A366DY58"/>
<name>A0A366DY58_9HYPH</name>
<dbReference type="EMBL" id="QNRH01000004">
    <property type="protein sequence ID" value="RBO95012.1"/>
    <property type="molecule type" value="Genomic_DNA"/>
</dbReference>
<protein>
    <submittedName>
        <fullName evidence="1">Dipeptidase AC</fullName>
    </submittedName>
</protein>
<organism evidence="1 2">
    <name type="scientific">Pseudochrobactrum asaccharolyticum</name>
    <dbReference type="NCBI Taxonomy" id="354351"/>
    <lineage>
        <taxon>Bacteria</taxon>
        <taxon>Pseudomonadati</taxon>
        <taxon>Pseudomonadota</taxon>
        <taxon>Alphaproteobacteria</taxon>
        <taxon>Hyphomicrobiales</taxon>
        <taxon>Brucellaceae</taxon>
        <taxon>Pseudochrobactrum</taxon>
    </lineage>
</organism>
<dbReference type="GO" id="GO:0070573">
    <property type="term" value="F:metallodipeptidase activity"/>
    <property type="evidence" value="ECO:0007669"/>
    <property type="project" value="InterPro"/>
</dbReference>
<dbReference type="RefSeq" id="WP_113944855.1">
    <property type="nucleotide sequence ID" value="NZ_JBHEEG010000001.1"/>
</dbReference>
<evidence type="ECO:0000313" key="1">
    <source>
        <dbReference type="EMBL" id="RBO95012.1"/>
    </source>
</evidence>
<keyword evidence="2" id="KW-1185">Reference proteome</keyword>